<dbReference type="GO" id="GO:0016020">
    <property type="term" value="C:membrane"/>
    <property type="evidence" value="ECO:0007669"/>
    <property type="project" value="InterPro"/>
</dbReference>
<evidence type="ECO:0000313" key="2">
    <source>
        <dbReference type="EMBL" id="OAV61493.1"/>
    </source>
</evidence>
<dbReference type="AlphaFoldDB" id="A0A1B7M075"/>
<dbReference type="OrthoDB" id="1034332at2"/>
<dbReference type="GO" id="GO:0016780">
    <property type="term" value="F:phosphotransferase activity, for other substituted phosphate groups"/>
    <property type="evidence" value="ECO:0007669"/>
    <property type="project" value="InterPro"/>
</dbReference>
<proteinExistence type="predicted"/>
<name>A0A1B7M075_9MICC</name>
<feature type="transmembrane region" description="Helical" evidence="1">
    <location>
        <begin position="136"/>
        <end position="154"/>
    </location>
</feature>
<protein>
    <recommendedName>
        <fullName evidence="4">CDP-diacylglycerol--glycerol-3-phosphate 3-phosphatidyltransferase</fullName>
    </recommendedName>
</protein>
<dbReference type="Proteomes" id="UP000078292">
    <property type="component" value="Unassembled WGS sequence"/>
</dbReference>
<dbReference type="STRING" id="1837282.A6F49_08590"/>
<evidence type="ECO:0000313" key="3">
    <source>
        <dbReference type="Proteomes" id="UP000078292"/>
    </source>
</evidence>
<organism evidence="2 3">
    <name type="scientific">Enteractinococcus helveticum</name>
    <dbReference type="NCBI Taxonomy" id="1837282"/>
    <lineage>
        <taxon>Bacteria</taxon>
        <taxon>Bacillati</taxon>
        <taxon>Actinomycetota</taxon>
        <taxon>Actinomycetes</taxon>
        <taxon>Micrococcales</taxon>
        <taxon>Micrococcaceae</taxon>
    </lineage>
</organism>
<dbReference type="GO" id="GO:0008654">
    <property type="term" value="P:phospholipid biosynthetic process"/>
    <property type="evidence" value="ECO:0007669"/>
    <property type="project" value="InterPro"/>
</dbReference>
<evidence type="ECO:0008006" key="4">
    <source>
        <dbReference type="Google" id="ProtNLM"/>
    </source>
</evidence>
<feature type="transmembrane region" description="Helical" evidence="1">
    <location>
        <begin position="40"/>
        <end position="62"/>
    </location>
</feature>
<reference evidence="2 3" key="1">
    <citation type="submission" date="2016-04" db="EMBL/GenBank/DDBJ databases">
        <title>First whole genome shotgun sequence of the bacterium Enteractinococcus sp. strain UASWS1574.</title>
        <authorList>
            <person name="Crovadore J."/>
            <person name="Chablais R."/>
            <person name="Lefort F."/>
        </authorList>
    </citation>
    <scope>NUCLEOTIDE SEQUENCE [LARGE SCALE GENOMIC DNA]</scope>
    <source>
        <strain evidence="2 3">UASWS1574</strain>
    </source>
</reference>
<dbReference type="EMBL" id="LXEY01000016">
    <property type="protein sequence ID" value="OAV61493.1"/>
    <property type="molecule type" value="Genomic_DNA"/>
</dbReference>
<keyword evidence="1" id="KW-0812">Transmembrane</keyword>
<feature type="transmembrane region" description="Helical" evidence="1">
    <location>
        <begin position="199"/>
        <end position="219"/>
    </location>
</feature>
<accession>A0A1B7M075</accession>
<gene>
    <name evidence="2" type="ORF">A6F49_08590</name>
</gene>
<keyword evidence="3" id="KW-1185">Reference proteome</keyword>
<dbReference type="Gene3D" id="1.20.120.1760">
    <property type="match status" value="1"/>
</dbReference>
<comment type="caution">
    <text evidence="2">The sequence shown here is derived from an EMBL/GenBank/DDBJ whole genome shotgun (WGS) entry which is preliminary data.</text>
</comment>
<keyword evidence="1" id="KW-0472">Membrane</keyword>
<keyword evidence="1" id="KW-1133">Transmembrane helix</keyword>
<dbReference type="InterPro" id="IPR043130">
    <property type="entry name" value="CDP-OH_PTrfase_TM_dom"/>
</dbReference>
<feature type="transmembrane region" description="Helical" evidence="1">
    <location>
        <begin position="68"/>
        <end position="91"/>
    </location>
</feature>
<feature type="transmembrane region" description="Helical" evidence="1">
    <location>
        <begin position="112"/>
        <end position="130"/>
    </location>
</feature>
<sequence length="234" mass="24569">MSEMNSPQGTDRRAIPQRSTTWAAKLADVMYAARLTPNRVSVGSVLFATLGAAALIASALVTTDGARAVWLIVAVVCIPLRLLLNMLDGMLAVERGMHTPTGDLFNEVPDRVADLMLLAAAGYATLGIWATSSIDWGVVIGWAAASAAVMTAYVRTLGAANGVGNFFGGPMAKPARMWVLVVASLASLFEPLFDGRGLFLATGLVIILVGSVVTVIMRLKRIAAALQVRKADVS</sequence>
<evidence type="ECO:0000256" key="1">
    <source>
        <dbReference type="SAM" id="Phobius"/>
    </source>
</evidence>